<accession>A0A6I2GCI5</accession>
<comment type="caution">
    <text evidence="7">The sequence shown here is derived from an EMBL/GenBank/DDBJ whole genome shotgun (WGS) entry which is preliminary data.</text>
</comment>
<dbReference type="GO" id="GO:0004421">
    <property type="term" value="F:hydroxymethylglutaryl-CoA synthase activity"/>
    <property type="evidence" value="ECO:0007669"/>
    <property type="project" value="UniProtKB-EC"/>
</dbReference>
<feature type="active site" description="Proton donor/acceptor" evidence="3">
    <location>
        <position position="81"/>
    </location>
</feature>
<dbReference type="CDD" id="cd00827">
    <property type="entry name" value="init_cond_enzymes"/>
    <property type="match status" value="1"/>
</dbReference>
<evidence type="ECO:0000256" key="4">
    <source>
        <dbReference type="PIRSR" id="PIRSR611554-2"/>
    </source>
</evidence>
<dbReference type="PANTHER" id="PTHR43323">
    <property type="entry name" value="3-HYDROXY-3-METHYLGLUTARYL COENZYME A SYNTHASE"/>
    <property type="match status" value="1"/>
</dbReference>
<keyword evidence="7" id="KW-0012">Acyltransferase</keyword>
<dbReference type="InterPro" id="IPR016039">
    <property type="entry name" value="Thiolase-like"/>
</dbReference>
<protein>
    <submittedName>
        <fullName evidence="7">Hydroxymethylglutaryl-CoA synthase</fullName>
        <ecNumber evidence="7">2.3.3.10</ecNumber>
    </submittedName>
</protein>
<evidence type="ECO:0000313" key="7">
    <source>
        <dbReference type="EMBL" id="MRI85490.1"/>
    </source>
</evidence>
<feature type="binding site" evidence="4">
    <location>
        <position position="145"/>
    </location>
    <ligand>
        <name>(3S)-3-hydroxy-3-methylglutaryl-CoA</name>
        <dbReference type="ChEBI" id="CHEBI:43074"/>
    </ligand>
</feature>
<dbReference type="PANTHER" id="PTHR43323:SF2">
    <property type="entry name" value="HYDROXYMETHYLGLUTARYL-COA SYNTHASE"/>
    <property type="match status" value="1"/>
</dbReference>
<evidence type="ECO:0000256" key="2">
    <source>
        <dbReference type="ARBA" id="ARBA00022679"/>
    </source>
</evidence>
<dbReference type="InterPro" id="IPR013528">
    <property type="entry name" value="HMG_CoA_synth_N"/>
</dbReference>
<evidence type="ECO:0000256" key="1">
    <source>
        <dbReference type="ARBA" id="ARBA00007061"/>
    </source>
</evidence>
<dbReference type="EC" id="2.3.3.10" evidence="7"/>
<feature type="domain" description="Hydroxymethylglutaryl-coenzyme A synthase N-terminal" evidence="5">
    <location>
        <begin position="4"/>
        <end position="167"/>
    </location>
</feature>
<organism evidence="7 8">
    <name type="scientific">Fundicoccus ignavus</name>
    <dbReference type="NCBI Taxonomy" id="2664442"/>
    <lineage>
        <taxon>Bacteria</taxon>
        <taxon>Bacillati</taxon>
        <taxon>Bacillota</taxon>
        <taxon>Bacilli</taxon>
        <taxon>Lactobacillales</taxon>
        <taxon>Aerococcaceae</taxon>
        <taxon>Fundicoccus</taxon>
    </lineage>
</organism>
<dbReference type="Pfam" id="PF08540">
    <property type="entry name" value="HMG_CoA_synt_C"/>
    <property type="match status" value="2"/>
</dbReference>
<proteinExistence type="inferred from homology"/>
<feature type="active site" description="Acyl-thioester intermediate" evidence="3">
    <location>
        <position position="113"/>
    </location>
</feature>
<sequence length="399" mass="44698">MDTKVGIDKMSVYLPHFYLEMEELATARGVEVEKYTIGIGQNKMAVPTIEEDIVALGANAAKQILTEEDKGAIDQVIFATESSFDYSKASSTYIHELLEIQPFAKSFEVKEACYGATAALQLACDYVRLRPNRKVLVISADEARYGLETGGEPTQGAGAIAMLISADPQIFALDMDSISITDNQFDFWRPNYSEYSMVDGKFSTELYKNIFTRIMTKMEATQPEKLKQLRAMTFHLPFTKMGKKALGSYEELADSVFNEEEKTALLNTWKSYFEESARLNKEVGNVYTASLFLSLVSLLIFAEDLKSGDQIGLFSYGSGAVAELLVGTIQDGFLNALNKDVIVQHFNNREAIDIERYEAIFNEAVPTDDSKTTIKGPIETAGFYLAEVDAHRRYYKYRD</sequence>
<feature type="domain" description="Hydroxymethylglutaryl-coenzyme A synthase C-terminal" evidence="6">
    <location>
        <begin position="181"/>
        <end position="259"/>
    </location>
</feature>
<reference evidence="7 8" key="1">
    <citation type="submission" date="2019-11" db="EMBL/GenBank/DDBJ databases">
        <title>Characterisation of Fundicoccus ignavus gen. nov. sp. nov., a novel genus of the family Aerococcaceae isolated from bulk tank milk.</title>
        <authorList>
            <person name="Siebert A."/>
            <person name="Huptas C."/>
            <person name="Wenning M."/>
            <person name="Scherer S."/>
            <person name="Doll E.V."/>
        </authorList>
    </citation>
    <scope>NUCLEOTIDE SEQUENCE [LARGE SCALE GENOMIC DNA]</scope>
    <source>
        <strain evidence="7 8">WS4759</strain>
    </source>
</reference>
<keyword evidence="2 7" id="KW-0808">Transferase</keyword>
<evidence type="ECO:0000259" key="6">
    <source>
        <dbReference type="Pfam" id="PF08540"/>
    </source>
</evidence>
<keyword evidence="8" id="KW-1185">Reference proteome</keyword>
<dbReference type="InterPro" id="IPR013746">
    <property type="entry name" value="HMG_CoA_synt_C_dom"/>
</dbReference>
<dbReference type="Pfam" id="PF01154">
    <property type="entry name" value="HMG_CoA_synt_N"/>
    <property type="match status" value="1"/>
</dbReference>
<dbReference type="RefSeq" id="WP_153863498.1">
    <property type="nucleotide sequence ID" value="NZ_WJQS01000004.1"/>
</dbReference>
<gene>
    <name evidence="7" type="ORF">GIY09_06310</name>
</gene>
<feature type="active site" description="Proton donor/acceptor" evidence="3">
    <location>
        <position position="235"/>
    </location>
</feature>
<dbReference type="Gene3D" id="3.40.47.10">
    <property type="match status" value="2"/>
</dbReference>
<feature type="binding site" evidence="4">
    <location>
        <position position="150"/>
    </location>
    <ligand>
        <name>substrate</name>
    </ligand>
</feature>
<dbReference type="SUPFAM" id="SSF53901">
    <property type="entry name" value="Thiolase-like"/>
    <property type="match status" value="2"/>
</dbReference>
<dbReference type="AlphaFoldDB" id="A0A6I2GCI5"/>
<feature type="binding site" evidence="4">
    <location>
        <position position="285"/>
    </location>
    <ligand>
        <name>(3S)-3-hydroxy-3-methylglutaryl-CoA</name>
        <dbReference type="ChEBI" id="CHEBI:43074"/>
    </ligand>
</feature>
<feature type="binding site" evidence="4">
    <location>
        <position position="244"/>
    </location>
    <ligand>
        <name>(3S)-3-hydroxy-3-methylglutaryl-CoA</name>
        <dbReference type="ChEBI" id="CHEBI:43074"/>
    </ligand>
</feature>
<dbReference type="InterPro" id="IPR011554">
    <property type="entry name" value="HMG_CoA_synthase_prok"/>
</dbReference>
<feature type="domain" description="Hydroxymethylglutaryl-coenzyme A synthase C-terminal" evidence="6">
    <location>
        <begin position="267"/>
        <end position="397"/>
    </location>
</feature>
<comment type="similarity">
    <text evidence="1">Belongs to the thiolase-like superfamily. HMG-CoA synthase family.</text>
</comment>
<name>A0A6I2GCI5_9LACT</name>
<evidence type="ECO:0000313" key="8">
    <source>
        <dbReference type="Proteomes" id="UP000430975"/>
    </source>
</evidence>
<dbReference type="NCBIfam" id="TIGR01835">
    <property type="entry name" value="HMG-CoA-S_prok"/>
    <property type="match status" value="1"/>
</dbReference>
<dbReference type="Proteomes" id="UP000430975">
    <property type="component" value="Unassembled WGS sequence"/>
</dbReference>
<dbReference type="GO" id="GO:0006084">
    <property type="term" value="P:acetyl-CoA metabolic process"/>
    <property type="evidence" value="ECO:0007669"/>
    <property type="project" value="InterPro"/>
</dbReference>
<evidence type="ECO:0000259" key="5">
    <source>
        <dbReference type="Pfam" id="PF01154"/>
    </source>
</evidence>
<evidence type="ECO:0000256" key="3">
    <source>
        <dbReference type="PIRSR" id="PIRSR611554-1"/>
    </source>
</evidence>
<dbReference type="EMBL" id="WJQS01000004">
    <property type="protein sequence ID" value="MRI85490.1"/>
    <property type="molecule type" value="Genomic_DNA"/>
</dbReference>